<protein>
    <submittedName>
        <fullName evidence="1">Uncharacterized protein</fullName>
    </submittedName>
</protein>
<accession>A0ABQ9IZH4</accession>
<dbReference type="Proteomes" id="UP001162164">
    <property type="component" value="Unassembled WGS sequence"/>
</dbReference>
<organism evidence="1 2">
    <name type="scientific">Molorchus minor</name>
    <dbReference type="NCBI Taxonomy" id="1323400"/>
    <lineage>
        <taxon>Eukaryota</taxon>
        <taxon>Metazoa</taxon>
        <taxon>Ecdysozoa</taxon>
        <taxon>Arthropoda</taxon>
        <taxon>Hexapoda</taxon>
        <taxon>Insecta</taxon>
        <taxon>Pterygota</taxon>
        <taxon>Neoptera</taxon>
        <taxon>Endopterygota</taxon>
        <taxon>Coleoptera</taxon>
        <taxon>Polyphaga</taxon>
        <taxon>Cucujiformia</taxon>
        <taxon>Chrysomeloidea</taxon>
        <taxon>Cerambycidae</taxon>
        <taxon>Lamiinae</taxon>
        <taxon>Monochamini</taxon>
        <taxon>Molorchus</taxon>
    </lineage>
</organism>
<proteinExistence type="predicted"/>
<evidence type="ECO:0000313" key="2">
    <source>
        <dbReference type="Proteomes" id="UP001162164"/>
    </source>
</evidence>
<name>A0ABQ9IZH4_9CUCU</name>
<sequence length="117" mass="13086">MKGPPVPAGPPIYFFKEGSSQVKRTGKLGRYIDTLATAGSSCALWSAHRIMTAKKNVIMCLLAYRVTYIDNLSIKRSPLELGYVTFPYETEGHKRFFNHNKAKVKVGVKDVTDLFCV</sequence>
<comment type="caution">
    <text evidence="1">The sequence shown here is derived from an EMBL/GenBank/DDBJ whole genome shotgun (WGS) entry which is preliminary data.</text>
</comment>
<evidence type="ECO:0000313" key="1">
    <source>
        <dbReference type="EMBL" id="KAJ8969876.1"/>
    </source>
</evidence>
<gene>
    <name evidence="1" type="ORF">NQ317_011867</name>
</gene>
<dbReference type="EMBL" id="JAPWTJ010001702">
    <property type="protein sequence ID" value="KAJ8969876.1"/>
    <property type="molecule type" value="Genomic_DNA"/>
</dbReference>
<reference evidence="1" key="1">
    <citation type="journal article" date="2023" name="Insect Mol. Biol.">
        <title>Genome sequencing provides insights into the evolution of gene families encoding plant cell wall-degrading enzymes in longhorned beetles.</title>
        <authorList>
            <person name="Shin N.R."/>
            <person name="Okamura Y."/>
            <person name="Kirsch R."/>
            <person name="Pauchet Y."/>
        </authorList>
    </citation>
    <scope>NUCLEOTIDE SEQUENCE</scope>
    <source>
        <strain evidence="1">MMC_N1</strain>
    </source>
</reference>
<keyword evidence="2" id="KW-1185">Reference proteome</keyword>